<evidence type="ECO:0000256" key="4">
    <source>
        <dbReference type="ARBA" id="ARBA00022605"/>
    </source>
</evidence>
<dbReference type="GO" id="GO:0006564">
    <property type="term" value="P:L-serine biosynthetic process"/>
    <property type="evidence" value="ECO:0007669"/>
    <property type="project" value="UniProtKB-KW"/>
</dbReference>
<dbReference type="PANTHER" id="PTHR43344:SF2">
    <property type="entry name" value="PHOSPHOSERINE PHOSPHATASE"/>
    <property type="match status" value="1"/>
</dbReference>
<protein>
    <recommendedName>
        <fullName evidence="3">phosphoserine phosphatase</fullName>
        <ecNumber evidence="3">3.1.3.3</ecNumber>
    </recommendedName>
</protein>
<evidence type="ECO:0000256" key="11">
    <source>
        <dbReference type="SAM" id="SignalP"/>
    </source>
</evidence>
<dbReference type="InterPro" id="IPR023214">
    <property type="entry name" value="HAD_sf"/>
</dbReference>
<dbReference type="GO" id="GO:0000287">
    <property type="term" value="F:magnesium ion binding"/>
    <property type="evidence" value="ECO:0007669"/>
    <property type="project" value="TreeGrafter"/>
</dbReference>
<dbReference type="CDD" id="cd01427">
    <property type="entry name" value="HAD_like"/>
    <property type="match status" value="1"/>
</dbReference>
<dbReference type="GO" id="GO:0036424">
    <property type="term" value="F:L-phosphoserine phosphatase activity"/>
    <property type="evidence" value="ECO:0007669"/>
    <property type="project" value="TreeGrafter"/>
</dbReference>
<evidence type="ECO:0000256" key="3">
    <source>
        <dbReference type="ARBA" id="ARBA00012640"/>
    </source>
</evidence>
<evidence type="ECO:0000313" key="13">
    <source>
        <dbReference type="Proteomes" id="UP000532247"/>
    </source>
</evidence>
<evidence type="ECO:0000256" key="10">
    <source>
        <dbReference type="ARBA" id="ARBA00048523"/>
    </source>
</evidence>
<keyword evidence="5" id="KW-0479">Metal-binding</keyword>
<evidence type="ECO:0000256" key="7">
    <source>
        <dbReference type="ARBA" id="ARBA00022842"/>
    </source>
</evidence>
<evidence type="ECO:0000256" key="6">
    <source>
        <dbReference type="ARBA" id="ARBA00022801"/>
    </source>
</evidence>
<evidence type="ECO:0000256" key="8">
    <source>
        <dbReference type="ARBA" id="ARBA00023299"/>
    </source>
</evidence>
<evidence type="ECO:0000256" key="1">
    <source>
        <dbReference type="ARBA" id="ARBA00001946"/>
    </source>
</evidence>
<dbReference type="SUPFAM" id="SSF56784">
    <property type="entry name" value="HAD-like"/>
    <property type="match status" value="1"/>
</dbReference>
<dbReference type="Gene3D" id="3.40.50.1000">
    <property type="entry name" value="HAD superfamily/HAD-like"/>
    <property type="match status" value="1"/>
</dbReference>
<gene>
    <name evidence="12" type="ORF">F0254_02240</name>
</gene>
<dbReference type="EMBL" id="VTYF01000001">
    <property type="protein sequence ID" value="NOI07684.1"/>
    <property type="molecule type" value="Genomic_DNA"/>
</dbReference>
<reference evidence="12 13" key="1">
    <citation type="submission" date="2019-09" db="EMBL/GenBank/DDBJ databases">
        <title>Draft genome sequencing and comparative genomics of hatchery-associated Vibrios.</title>
        <authorList>
            <person name="Kehlet-Delgado H."/>
            <person name="Mueller R.S."/>
        </authorList>
    </citation>
    <scope>NUCLEOTIDE SEQUENCE [LARGE SCALE GENOMIC DNA]</scope>
    <source>
        <strain evidence="12 13">081416A</strain>
    </source>
</reference>
<comment type="pathway">
    <text evidence="2">Amino-acid biosynthesis; L-serine biosynthesis; L-serine from 3-phospho-D-glycerate: step 3/3.</text>
</comment>
<dbReference type="AlphaFoldDB" id="A0A7Y4AZ11"/>
<dbReference type="RefSeq" id="WP_171345377.1">
    <property type="nucleotide sequence ID" value="NZ_JBPAUJ010000007.1"/>
</dbReference>
<keyword evidence="11" id="KW-0732">Signal</keyword>
<dbReference type="PANTHER" id="PTHR43344">
    <property type="entry name" value="PHOSPHOSERINE PHOSPHATASE"/>
    <property type="match status" value="1"/>
</dbReference>
<evidence type="ECO:0000256" key="2">
    <source>
        <dbReference type="ARBA" id="ARBA00005135"/>
    </source>
</evidence>
<dbReference type="EC" id="3.1.3.3" evidence="3"/>
<accession>A0A7Y4AZ11</accession>
<name>A0A7Y4AZ11_VIBAL</name>
<keyword evidence="6 12" id="KW-0378">Hydrolase</keyword>
<dbReference type="Proteomes" id="UP000532247">
    <property type="component" value="Unassembled WGS sequence"/>
</dbReference>
<comment type="caution">
    <text evidence="12">The sequence shown here is derived from an EMBL/GenBank/DDBJ whole genome shotgun (WGS) entry which is preliminary data.</text>
</comment>
<evidence type="ECO:0000313" key="12">
    <source>
        <dbReference type="EMBL" id="NOI07684.1"/>
    </source>
</evidence>
<feature type="chain" id="PRO_5031532823" description="phosphoserine phosphatase" evidence="11">
    <location>
        <begin position="23"/>
        <end position="333"/>
    </location>
</feature>
<keyword evidence="4" id="KW-0028">Amino-acid biosynthesis</keyword>
<dbReference type="GO" id="GO:0005737">
    <property type="term" value="C:cytoplasm"/>
    <property type="evidence" value="ECO:0007669"/>
    <property type="project" value="TreeGrafter"/>
</dbReference>
<feature type="signal peptide" evidence="11">
    <location>
        <begin position="1"/>
        <end position="22"/>
    </location>
</feature>
<keyword evidence="7" id="KW-0460">Magnesium</keyword>
<sequence>MAIKLKAIVLATGFALSSYAVAADMQDPLPSWNNTDAKQAIMAFVTKTTTQGSDSYVPESQRIATFDNDGTLWAEKPVYLQLFFAIDRVKEMASEHPDWKTTEPFASALKGDMEGIGKQGLEGVMKLVMATHSGMSTEQFHQEVKEWLKTAVHPTTGRPYTEMVYQPMLELLDYLRANDYQTYIVSGGGIEFMRVWAPEVYGIPTQNIVGTTLKAEYQSVDGKPTIQRMPEIDFVNDKAVKPVTIQNFIGKRPVMAFGNSDGDLQMLEWTKAGSGPRFSAIIHHTDDKREWAYDKDSHVGKLDKSFKVGEEQSWLFVDMKQDWNQVFKEAMKQ</sequence>
<dbReference type="InterPro" id="IPR050582">
    <property type="entry name" value="HAD-like_SerB"/>
</dbReference>
<comment type="catalytic activity">
    <reaction evidence="10">
        <text>O-phospho-D-serine + H2O = D-serine + phosphate</text>
        <dbReference type="Rhea" id="RHEA:24873"/>
        <dbReference type="ChEBI" id="CHEBI:15377"/>
        <dbReference type="ChEBI" id="CHEBI:35247"/>
        <dbReference type="ChEBI" id="CHEBI:43474"/>
        <dbReference type="ChEBI" id="CHEBI:58680"/>
        <dbReference type="EC" id="3.1.3.3"/>
    </reaction>
</comment>
<dbReference type="Pfam" id="PF12710">
    <property type="entry name" value="HAD"/>
    <property type="match status" value="1"/>
</dbReference>
<evidence type="ECO:0000256" key="5">
    <source>
        <dbReference type="ARBA" id="ARBA00022723"/>
    </source>
</evidence>
<evidence type="ECO:0000256" key="9">
    <source>
        <dbReference type="ARBA" id="ARBA00048138"/>
    </source>
</evidence>
<proteinExistence type="predicted"/>
<comment type="cofactor">
    <cofactor evidence="1">
        <name>Mg(2+)</name>
        <dbReference type="ChEBI" id="CHEBI:18420"/>
    </cofactor>
</comment>
<organism evidence="12 13">
    <name type="scientific">Vibrio alginolyticus</name>
    <dbReference type="NCBI Taxonomy" id="663"/>
    <lineage>
        <taxon>Bacteria</taxon>
        <taxon>Pseudomonadati</taxon>
        <taxon>Pseudomonadota</taxon>
        <taxon>Gammaproteobacteria</taxon>
        <taxon>Vibrionales</taxon>
        <taxon>Vibrionaceae</taxon>
        <taxon>Vibrio</taxon>
    </lineage>
</organism>
<comment type="catalytic activity">
    <reaction evidence="9">
        <text>O-phospho-L-serine + H2O = L-serine + phosphate</text>
        <dbReference type="Rhea" id="RHEA:21208"/>
        <dbReference type="ChEBI" id="CHEBI:15377"/>
        <dbReference type="ChEBI" id="CHEBI:33384"/>
        <dbReference type="ChEBI" id="CHEBI:43474"/>
        <dbReference type="ChEBI" id="CHEBI:57524"/>
        <dbReference type="EC" id="3.1.3.3"/>
    </reaction>
</comment>
<dbReference type="InterPro" id="IPR036412">
    <property type="entry name" value="HAD-like_sf"/>
</dbReference>
<keyword evidence="8" id="KW-0718">Serine biosynthesis</keyword>